<feature type="domain" description="SAM" evidence="16">
    <location>
        <begin position="123"/>
        <end position="182"/>
    </location>
</feature>
<evidence type="ECO:0000256" key="7">
    <source>
        <dbReference type="ARBA" id="ARBA00022837"/>
    </source>
</evidence>
<evidence type="ECO:0000256" key="14">
    <source>
        <dbReference type="SAM" id="Phobius"/>
    </source>
</evidence>
<protein>
    <recommendedName>
        <fullName evidence="16">SAM domain-containing protein</fullName>
    </recommendedName>
</protein>
<dbReference type="PROSITE" id="PS50105">
    <property type="entry name" value="SAM_DOMAIN"/>
    <property type="match status" value="1"/>
</dbReference>
<evidence type="ECO:0000256" key="5">
    <source>
        <dbReference type="ARBA" id="ARBA00022723"/>
    </source>
</evidence>
<name>A0A819H4U7_9BILA</name>
<dbReference type="InterPro" id="IPR036188">
    <property type="entry name" value="FAD/NAD-bd_sf"/>
</dbReference>
<reference evidence="17" key="1">
    <citation type="submission" date="2021-02" db="EMBL/GenBank/DDBJ databases">
        <authorList>
            <person name="Nowell W R."/>
        </authorList>
    </citation>
    <scope>NUCLEOTIDE SEQUENCE</scope>
</reference>
<evidence type="ECO:0000256" key="1">
    <source>
        <dbReference type="ARBA" id="ARBA00004479"/>
    </source>
</evidence>
<gene>
    <name evidence="17" type="ORF">UXM345_LOCUS10217</name>
</gene>
<dbReference type="GO" id="GO:0002115">
    <property type="term" value="P:store-operated calcium entry"/>
    <property type="evidence" value="ECO:0007669"/>
    <property type="project" value="TreeGrafter"/>
</dbReference>
<keyword evidence="8 14" id="KW-1133">Transmembrane helix</keyword>
<feature type="chain" id="PRO_5032944602" description="SAM domain-containing protein" evidence="15">
    <location>
        <begin position="21"/>
        <end position="952"/>
    </location>
</feature>
<sequence length="952" mass="108114">MDQFIFYFILIINLFASGTSNKNNNNKNSIAYNIPDPDCTGVFNLCTDADKERLGRQAIKTIHEQMDDDKDGLIEASESRDFIHEELESKTDSIRHRRFQNADLQITFDDLWTQWKNNPVYNWTNDEVIRWVVNHVHLSAYVEYFRRNQIDGRMIPRLAANDKQYISAIMQIRDPRHKRRLIIKATDVVLFGPPQRTHSYIKDIILISALLVSIGACLYAFIRHRKTQESMNMMLRELESLQKAGGDLIAVTGKMKTMENELQDKSKVDRGLLNSWFLEVQRTKEEAEKYRKRRDTTVDNDKQLRLAVQEIEQLRIALRKAEEHARHQSYEAPPELIDLLKRTYHIEETAFEQKRKSAETAMLTAKDQMNKISKMQKGFFGAVRIAHTGCMDNISELINAAKERLAEVHDEYEEREQRWNRIASLLDRNDLISSSTLINDSISRVKQISMESTGLITSSNDSPSIGKQNSNFTSRGFAANPIHSNQGSQQDTMCQYDIGFEQPNSSTVMRNRSTMNNRASTDHLANSSSLLPSYSTNGIIDVYRNSTVFTRPNTNDSLDNSSSKQIKSLFDGNADRQISTNDSLSDDQLQQSDGNSQVINSSNDDRQSVSSIQMTLKLSRRFISQLFIRRFASNDSSLTTIDSNKELTTKKPSEIAAPKRAFTLINQKTVHQIKRIDDAPIHNEIDFIRQRLTEKRVKNIPIETDVLIIGGAINGSSIAFFLKQRAPDLKVTVLERDWNYTTSSTVLSAGGLRQQFALEENIQMSMYCAEFLKHIRDHLSILDDDPVPVSFQHNGYLLCGSEQSVKLFEENHQTQTSLGAKSKLLTSTMLKKRFPWLNTDGIAIGCLGVQNEGWLDPWALLTAFRQKALSLGVLYLNAELVGFDKAKRIWADGTVENQLDKALILSAEDNQIYPLDTAFVINAAGPWAGEVSKMAGIGAGDEYPVALPVEPR</sequence>
<dbReference type="PANTHER" id="PTHR15136">
    <property type="entry name" value="STROMAL INTERACTION MOLECULE HOMOLOG"/>
    <property type="match status" value="1"/>
</dbReference>
<dbReference type="Pfam" id="PF01266">
    <property type="entry name" value="DAO"/>
    <property type="match status" value="1"/>
</dbReference>
<evidence type="ECO:0000256" key="2">
    <source>
        <dbReference type="ARBA" id="ARBA00022448"/>
    </source>
</evidence>
<evidence type="ECO:0000256" key="8">
    <source>
        <dbReference type="ARBA" id="ARBA00022989"/>
    </source>
</evidence>
<keyword evidence="3" id="KW-0109">Calcium transport</keyword>
<feature type="region of interest" description="Disordered" evidence="13">
    <location>
        <begin position="575"/>
        <end position="606"/>
    </location>
</feature>
<evidence type="ECO:0000256" key="9">
    <source>
        <dbReference type="ARBA" id="ARBA00023054"/>
    </source>
</evidence>
<dbReference type="GO" id="GO:0005246">
    <property type="term" value="F:calcium channel regulator activity"/>
    <property type="evidence" value="ECO:0007669"/>
    <property type="project" value="InterPro"/>
</dbReference>
<dbReference type="InterPro" id="IPR006076">
    <property type="entry name" value="FAD-dep_OxRdtase"/>
</dbReference>
<evidence type="ECO:0000256" key="11">
    <source>
        <dbReference type="ARBA" id="ARBA00023136"/>
    </source>
</evidence>
<dbReference type="InterPro" id="IPR013761">
    <property type="entry name" value="SAM/pointed_sf"/>
</dbReference>
<evidence type="ECO:0000256" key="10">
    <source>
        <dbReference type="ARBA" id="ARBA00023065"/>
    </source>
</evidence>
<dbReference type="Pfam" id="PF07647">
    <property type="entry name" value="SAM_2"/>
    <property type="match status" value="1"/>
</dbReference>
<evidence type="ECO:0000256" key="4">
    <source>
        <dbReference type="ARBA" id="ARBA00022692"/>
    </source>
</evidence>
<dbReference type="GO" id="GO:0006874">
    <property type="term" value="P:intracellular calcium ion homeostasis"/>
    <property type="evidence" value="ECO:0007669"/>
    <property type="project" value="TreeGrafter"/>
</dbReference>
<keyword evidence="10" id="KW-0406">Ion transport</keyword>
<proteinExistence type="predicted"/>
<evidence type="ECO:0000256" key="15">
    <source>
        <dbReference type="SAM" id="SignalP"/>
    </source>
</evidence>
<comment type="subcellular location">
    <subcellularLocation>
        <location evidence="1">Membrane</location>
        <topology evidence="1">Single-pass type I membrane protein</topology>
    </subcellularLocation>
</comment>
<feature type="transmembrane region" description="Helical" evidence="14">
    <location>
        <begin position="204"/>
        <end position="222"/>
    </location>
</feature>
<organism evidence="17 18">
    <name type="scientific">Rotaria magnacalcarata</name>
    <dbReference type="NCBI Taxonomy" id="392030"/>
    <lineage>
        <taxon>Eukaryota</taxon>
        <taxon>Metazoa</taxon>
        <taxon>Spiralia</taxon>
        <taxon>Gnathifera</taxon>
        <taxon>Rotifera</taxon>
        <taxon>Eurotatoria</taxon>
        <taxon>Bdelloidea</taxon>
        <taxon>Philodinida</taxon>
        <taxon>Philodinidae</taxon>
        <taxon>Rotaria</taxon>
    </lineage>
</organism>
<dbReference type="SUPFAM" id="SSF47769">
    <property type="entry name" value="SAM/Pointed domain"/>
    <property type="match status" value="1"/>
</dbReference>
<comment type="caution">
    <text evidence="17">The sequence shown here is derived from an EMBL/GenBank/DDBJ whole genome shotgun (WGS) entry which is preliminary data.</text>
</comment>
<evidence type="ECO:0000259" key="16">
    <source>
        <dbReference type="PROSITE" id="PS50105"/>
    </source>
</evidence>
<keyword evidence="5" id="KW-0479">Metal-binding</keyword>
<dbReference type="Gene3D" id="3.50.50.60">
    <property type="entry name" value="FAD/NAD(P)-binding domain"/>
    <property type="match status" value="2"/>
</dbReference>
<dbReference type="InterPro" id="IPR057835">
    <property type="entry name" value="EF-hand_STIM1/2"/>
</dbReference>
<evidence type="ECO:0000256" key="12">
    <source>
        <dbReference type="SAM" id="Coils"/>
    </source>
</evidence>
<feature type="compositionally biased region" description="Low complexity" evidence="13">
    <location>
        <begin position="581"/>
        <end position="597"/>
    </location>
</feature>
<dbReference type="Pfam" id="PF25578">
    <property type="entry name" value="EF-hand_STIM1"/>
    <property type="match status" value="1"/>
</dbReference>
<dbReference type="InterPro" id="IPR037608">
    <property type="entry name" value="STIM1/2"/>
</dbReference>
<evidence type="ECO:0000256" key="13">
    <source>
        <dbReference type="SAM" id="MobiDB-lite"/>
    </source>
</evidence>
<dbReference type="Gene3D" id="1.20.5.340">
    <property type="match status" value="1"/>
</dbReference>
<keyword evidence="4 14" id="KW-0812">Transmembrane</keyword>
<dbReference type="EMBL" id="CAJOBF010000966">
    <property type="protein sequence ID" value="CAF3895088.1"/>
    <property type="molecule type" value="Genomic_DNA"/>
</dbReference>
<dbReference type="GO" id="GO:0005509">
    <property type="term" value="F:calcium ion binding"/>
    <property type="evidence" value="ECO:0007669"/>
    <property type="project" value="TreeGrafter"/>
</dbReference>
<accession>A0A819H4U7</accession>
<dbReference type="PANTHER" id="PTHR15136:SF5">
    <property type="entry name" value="STROMAL INTERACTION MOLECULE HOMOLOG"/>
    <property type="match status" value="1"/>
</dbReference>
<dbReference type="Gene3D" id="1.10.287.3550">
    <property type="match status" value="1"/>
</dbReference>
<dbReference type="InterPro" id="IPR032393">
    <property type="entry name" value="SOAR_STIM1/2"/>
</dbReference>
<dbReference type="Proteomes" id="UP000663842">
    <property type="component" value="Unassembled WGS sequence"/>
</dbReference>
<feature type="coiled-coil region" evidence="12">
    <location>
        <begin position="273"/>
        <end position="324"/>
    </location>
</feature>
<dbReference type="Gene3D" id="1.10.150.50">
    <property type="entry name" value="Transcription Factor, Ets-1"/>
    <property type="match status" value="1"/>
</dbReference>
<keyword evidence="9 12" id="KW-0175">Coiled coil</keyword>
<dbReference type="GO" id="GO:0005886">
    <property type="term" value="C:plasma membrane"/>
    <property type="evidence" value="ECO:0007669"/>
    <property type="project" value="TreeGrafter"/>
</dbReference>
<dbReference type="AlphaFoldDB" id="A0A819H4U7"/>
<dbReference type="GO" id="GO:0005783">
    <property type="term" value="C:endoplasmic reticulum"/>
    <property type="evidence" value="ECO:0007669"/>
    <property type="project" value="TreeGrafter"/>
</dbReference>
<dbReference type="GO" id="GO:0051049">
    <property type="term" value="P:regulation of transport"/>
    <property type="evidence" value="ECO:0007669"/>
    <property type="project" value="UniProtKB-ARBA"/>
</dbReference>
<keyword evidence="11 14" id="KW-0472">Membrane</keyword>
<dbReference type="SUPFAM" id="SSF51905">
    <property type="entry name" value="FAD/NAD(P)-binding domain"/>
    <property type="match status" value="1"/>
</dbReference>
<evidence type="ECO:0000256" key="6">
    <source>
        <dbReference type="ARBA" id="ARBA00022729"/>
    </source>
</evidence>
<evidence type="ECO:0000313" key="17">
    <source>
        <dbReference type="EMBL" id="CAF3895088.1"/>
    </source>
</evidence>
<dbReference type="Pfam" id="PF16533">
    <property type="entry name" value="SOAR"/>
    <property type="match status" value="1"/>
</dbReference>
<evidence type="ECO:0000256" key="3">
    <source>
        <dbReference type="ARBA" id="ARBA00022568"/>
    </source>
</evidence>
<feature type="signal peptide" evidence="15">
    <location>
        <begin position="1"/>
        <end position="20"/>
    </location>
</feature>
<feature type="coiled-coil region" evidence="12">
    <location>
        <begin position="391"/>
        <end position="418"/>
    </location>
</feature>
<keyword evidence="6 15" id="KW-0732">Signal</keyword>
<dbReference type="InterPro" id="IPR001660">
    <property type="entry name" value="SAM"/>
</dbReference>
<keyword evidence="2" id="KW-0813">Transport</keyword>
<evidence type="ECO:0000313" key="18">
    <source>
        <dbReference type="Proteomes" id="UP000663842"/>
    </source>
</evidence>
<dbReference type="Gene3D" id="1.10.238.180">
    <property type="match status" value="1"/>
</dbReference>
<keyword evidence="7" id="KW-0106">Calcium</keyword>